<dbReference type="CDD" id="cd21821">
    <property type="entry name" value="MavE"/>
    <property type="match status" value="1"/>
</dbReference>
<protein>
    <submittedName>
        <fullName evidence="1">Uncharacterized protein</fullName>
    </submittedName>
</protein>
<dbReference type="RefSeq" id="WP_058448226.1">
    <property type="nucleotide sequence ID" value="NZ_CAAAJF010000003.1"/>
</dbReference>
<organism evidence="1 2">
    <name type="scientific">Legionella jamestowniensis</name>
    <dbReference type="NCBI Taxonomy" id="455"/>
    <lineage>
        <taxon>Bacteria</taxon>
        <taxon>Pseudomonadati</taxon>
        <taxon>Pseudomonadota</taxon>
        <taxon>Gammaproteobacteria</taxon>
        <taxon>Legionellales</taxon>
        <taxon>Legionellaceae</taxon>
        <taxon>Legionella</taxon>
    </lineage>
</organism>
<reference evidence="1 2" key="1">
    <citation type="submission" date="2015-11" db="EMBL/GenBank/DDBJ databases">
        <title>Genomic analysis of 38 Legionella species identifies large and diverse effector repertoires.</title>
        <authorList>
            <person name="Burstein D."/>
            <person name="Amaro F."/>
            <person name="Zusman T."/>
            <person name="Lifshitz Z."/>
            <person name="Cohen O."/>
            <person name="Gilbert J.A."/>
            <person name="Pupko T."/>
            <person name="Shuman H.A."/>
            <person name="Segal G."/>
        </authorList>
    </citation>
    <scope>NUCLEOTIDE SEQUENCE [LARGE SCALE GENOMIC DNA]</scope>
    <source>
        <strain evidence="1 2">JA-26-G1-E2</strain>
    </source>
</reference>
<name>A0A0W0UZT3_9GAMM</name>
<dbReference type="OrthoDB" id="5646256at2"/>
<accession>A0A0W0UZT3</accession>
<dbReference type="PATRIC" id="fig|455.5.peg.151"/>
<dbReference type="AlphaFoldDB" id="A0A0W0UZT3"/>
<comment type="caution">
    <text evidence="1">The sequence shown here is derived from an EMBL/GenBank/DDBJ whole genome shotgun (WGS) entry which is preliminary data.</text>
</comment>
<sequence>MTEPQRQFFLIFYTKLLALLKDKEHLLKAQADFEQNDQNPQRYACLSLGLGKWTNVDARLFSAAVAEALRETTLAFYADNEETLQFNQSCIDLLKNRRIPKLIAQVDPSKPFEKVEQRINQELHQLSQTGSLLNNRYALFGGMAAAAVITAITVKMIRPEF</sequence>
<gene>
    <name evidence="1" type="ORF">Ljam_0146</name>
</gene>
<dbReference type="EMBL" id="LNYG01000001">
    <property type="protein sequence ID" value="KTD13356.1"/>
    <property type="molecule type" value="Genomic_DNA"/>
</dbReference>
<evidence type="ECO:0000313" key="1">
    <source>
        <dbReference type="EMBL" id="KTD13356.1"/>
    </source>
</evidence>
<evidence type="ECO:0000313" key="2">
    <source>
        <dbReference type="Proteomes" id="UP000054715"/>
    </source>
</evidence>
<proteinExistence type="predicted"/>
<dbReference type="Proteomes" id="UP000054715">
    <property type="component" value="Unassembled WGS sequence"/>
</dbReference>